<protein>
    <submittedName>
        <fullName evidence="2">Amidase</fullName>
    </submittedName>
</protein>
<sequence length="487" mass="51761">MTKTLPQLAIPELCRPGAVELAAMIRARQVSAREVMATYLDHIEAANPTVNAIVSLRPREEVLAEADQADAAVARGEAVGPLHGIPQAIKDLAATKGLRTTMGSPLFADQVPAQDAIFVERMRAAGALIIGKTNVPEFGYGSNSYNPVFGLTRNAYVPSRVGGGSSGGAGVALATRMLPVADGSDMGGSLRNPAAFNNVFGFRPSQGRVPADNPDPFYGQMSTDGPMGRSIADVAMLLSVQAGYDLRAPLSLAAPGFRFEDRLAEGASGGFRAGWLGDLGGHLPFEPGVLELCTQALGVFRDAGGAVDEARVDFDPERLWRAFVTLRQQSIGGKHDEVYRDPAKRALLKPEAIWEIEGSHKLSALDAYKAGIDRGAWYKALTKLFAQFDVLLIPAAQVFPFDGGTHWPTAIAGKTMDSYHRWMEVVVGATMAGCPSISVPAGFSGDGLPMGLQIIGPPRGDLRVLQVAARFEAACPWIGRLPSWLDN</sequence>
<gene>
    <name evidence="2" type="ORF">BKE38_03655</name>
</gene>
<name>A0A1V2H6P2_9PROT</name>
<dbReference type="NCBIfam" id="NF005686">
    <property type="entry name" value="PRK07486.1"/>
    <property type="match status" value="1"/>
</dbReference>
<evidence type="ECO:0000313" key="3">
    <source>
        <dbReference type="Proteomes" id="UP000188879"/>
    </source>
</evidence>
<reference evidence="2 3" key="1">
    <citation type="submission" date="2016-10" db="EMBL/GenBank/DDBJ databases">
        <title>Draft Genome sequence of Roseomonas sp. strain M3.</title>
        <authorList>
            <person name="Subhash Y."/>
            <person name="Lee S."/>
        </authorList>
    </citation>
    <scope>NUCLEOTIDE SEQUENCE [LARGE SCALE GENOMIC DNA]</scope>
    <source>
        <strain evidence="2 3">M3</strain>
    </source>
</reference>
<dbReference type="GO" id="GO:0003824">
    <property type="term" value="F:catalytic activity"/>
    <property type="evidence" value="ECO:0007669"/>
    <property type="project" value="InterPro"/>
</dbReference>
<feature type="domain" description="Amidase" evidence="1">
    <location>
        <begin position="34"/>
        <end position="465"/>
    </location>
</feature>
<dbReference type="Pfam" id="PF01425">
    <property type="entry name" value="Amidase"/>
    <property type="match status" value="1"/>
</dbReference>
<organism evidence="2 3">
    <name type="scientific">Teichococcus deserti</name>
    <dbReference type="NCBI Taxonomy" id="1817963"/>
    <lineage>
        <taxon>Bacteria</taxon>
        <taxon>Pseudomonadati</taxon>
        <taxon>Pseudomonadota</taxon>
        <taxon>Alphaproteobacteria</taxon>
        <taxon>Acetobacterales</taxon>
        <taxon>Roseomonadaceae</taxon>
        <taxon>Roseomonas</taxon>
    </lineage>
</organism>
<dbReference type="InterPro" id="IPR023631">
    <property type="entry name" value="Amidase_dom"/>
</dbReference>
<evidence type="ECO:0000313" key="2">
    <source>
        <dbReference type="EMBL" id="ONG58025.1"/>
    </source>
</evidence>
<accession>A0A1V2H6P2</accession>
<evidence type="ECO:0000259" key="1">
    <source>
        <dbReference type="Pfam" id="PF01425"/>
    </source>
</evidence>
<dbReference type="InterPro" id="IPR000120">
    <property type="entry name" value="Amidase"/>
</dbReference>
<proteinExistence type="predicted"/>
<dbReference type="SUPFAM" id="SSF75304">
    <property type="entry name" value="Amidase signature (AS) enzymes"/>
    <property type="match status" value="1"/>
</dbReference>
<dbReference type="EMBL" id="MLCO01000023">
    <property type="protein sequence ID" value="ONG58025.1"/>
    <property type="molecule type" value="Genomic_DNA"/>
</dbReference>
<dbReference type="RefSeq" id="WP_076956028.1">
    <property type="nucleotide sequence ID" value="NZ_MLCO01000023.1"/>
</dbReference>
<dbReference type="PANTHER" id="PTHR11895:SF76">
    <property type="entry name" value="INDOLEACETAMIDE HYDROLASE"/>
    <property type="match status" value="1"/>
</dbReference>
<dbReference type="InterPro" id="IPR020556">
    <property type="entry name" value="Amidase_CS"/>
</dbReference>
<dbReference type="PROSITE" id="PS00571">
    <property type="entry name" value="AMIDASES"/>
    <property type="match status" value="1"/>
</dbReference>
<dbReference type="Gene3D" id="3.90.1300.10">
    <property type="entry name" value="Amidase signature (AS) domain"/>
    <property type="match status" value="1"/>
</dbReference>
<comment type="caution">
    <text evidence="2">The sequence shown here is derived from an EMBL/GenBank/DDBJ whole genome shotgun (WGS) entry which is preliminary data.</text>
</comment>
<dbReference type="PANTHER" id="PTHR11895">
    <property type="entry name" value="TRANSAMIDASE"/>
    <property type="match status" value="1"/>
</dbReference>
<dbReference type="InterPro" id="IPR036928">
    <property type="entry name" value="AS_sf"/>
</dbReference>
<dbReference type="AlphaFoldDB" id="A0A1V2H6P2"/>
<dbReference type="OrthoDB" id="7245165at2"/>
<dbReference type="Proteomes" id="UP000188879">
    <property type="component" value="Unassembled WGS sequence"/>
</dbReference>
<keyword evidence="3" id="KW-1185">Reference proteome</keyword>